<feature type="compositionally biased region" description="Basic residues" evidence="1">
    <location>
        <begin position="91"/>
        <end position="108"/>
    </location>
</feature>
<feature type="compositionally biased region" description="Basic and acidic residues" evidence="1">
    <location>
        <begin position="43"/>
        <end position="56"/>
    </location>
</feature>
<dbReference type="EMBL" id="SSTM01000003">
    <property type="protein sequence ID" value="TJW10846.1"/>
    <property type="molecule type" value="Genomic_DNA"/>
</dbReference>
<keyword evidence="3" id="KW-1185">Reference proteome</keyword>
<proteinExistence type="predicted"/>
<comment type="caution">
    <text evidence="2">The sequence shown here is derived from an EMBL/GenBank/DDBJ whole genome shotgun (WGS) entry which is preliminary data.</text>
</comment>
<feature type="region of interest" description="Disordered" evidence="1">
    <location>
        <begin position="38"/>
        <end position="60"/>
    </location>
</feature>
<reference evidence="2 3" key="1">
    <citation type="submission" date="2019-04" db="EMBL/GenBank/DDBJ databases">
        <title>Microbes associate with the intestines of laboratory mice.</title>
        <authorList>
            <person name="Navarre W."/>
            <person name="Wong E."/>
            <person name="Huang K.C."/>
            <person name="Tropini C."/>
            <person name="Ng K."/>
            <person name="Yu B."/>
        </authorList>
    </citation>
    <scope>NUCLEOTIDE SEQUENCE [LARGE SCALE GENOMIC DNA]</scope>
    <source>
        <strain evidence="2 3">NM48_B13</strain>
    </source>
</reference>
<evidence type="ECO:0000313" key="2">
    <source>
        <dbReference type="EMBL" id="TJW10846.1"/>
    </source>
</evidence>
<feature type="region of interest" description="Disordered" evidence="1">
    <location>
        <begin position="85"/>
        <end position="130"/>
    </location>
</feature>
<protein>
    <submittedName>
        <fullName evidence="2">Uncharacterized protein</fullName>
    </submittedName>
</protein>
<evidence type="ECO:0000313" key="3">
    <source>
        <dbReference type="Proteomes" id="UP000309454"/>
    </source>
</evidence>
<dbReference type="Proteomes" id="UP000309454">
    <property type="component" value="Unassembled WGS sequence"/>
</dbReference>
<accession>A0A4T9T8E6</accession>
<name>A0A4T9T8E6_9ACTN</name>
<sequence>MVEEPGPAAEHLRLIKRGQAQCGAQIKDGEYRPVMPAFLPHPRKNDRARQRNEDVAKTGGENCHILVKDAKSAQKMRMWQKYGSKIATPSKTRHSASKKRGCGKKPMRARSMLREDASGTARARAKGAKR</sequence>
<evidence type="ECO:0000256" key="1">
    <source>
        <dbReference type="SAM" id="MobiDB-lite"/>
    </source>
</evidence>
<gene>
    <name evidence="2" type="ORF">E5982_06135</name>
</gene>
<dbReference type="AlphaFoldDB" id="A0A4T9T8E6"/>
<organism evidence="2 3">
    <name type="scientific">Parvibacter caecicola</name>
    <dbReference type="NCBI Taxonomy" id="747645"/>
    <lineage>
        <taxon>Bacteria</taxon>
        <taxon>Bacillati</taxon>
        <taxon>Actinomycetota</taxon>
        <taxon>Coriobacteriia</taxon>
        <taxon>Coriobacteriales</taxon>
        <taxon>Coriobacteriaceae</taxon>
        <taxon>Parvibacter</taxon>
    </lineage>
</organism>